<keyword evidence="3" id="KW-1185">Reference proteome</keyword>
<accession>A0A9P1CQZ3</accession>
<gene>
    <name evidence="1" type="ORF">C1SCF055_LOCUS22391</name>
</gene>
<proteinExistence type="predicted"/>
<organism evidence="1">
    <name type="scientific">Cladocopium goreaui</name>
    <dbReference type="NCBI Taxonomy" id="2562237"/>
    <lineage>
        <taxon>Eukaryota</taxon>
        <taxon>Sar</taxon>
        <taxon>Alveolata</taxon>
        <taxon>Dinophyceae</taxon>
        <taxon>Suessiales</taxon>
        <taxon>Symbiodiniaceae</taxon>
        <taxon>Cladocopium</taxon>
    </lineage>
</organism>
<protein>
    <submittedName>
        <fullName evidence="1">Uncharacterized protein</fullName>
    </submittedName>
</protein>
<evidence type="ECO:0000313" key="2">
    <source>
        <dbReference type="EMBL" id="CAL1149241.1"/>
    </source>
</evidence>
<dbReference type="EMBL" id="CAMXCT020002124">
    <property type="protein sequence ID" value="CAL1149241.1"/>
    <property type="molecule type" value="Genomic_DNA"/>
</dbReference>
<dbReference type="EMBL" id="CAMXCT010002124">
    <property type="protein sequence ID" value="CAI3995866.1"/>
    <property type="molecule type" value="Genomic_DNA"/>
</dbReference>
<dbReference type="OrthoDB" id="420307at2759"/>
<comment type="caution">
    <text evidence="1">The sequence shown here is derived from an EMBL/GenBank/DDBJ whole genome shotgun (WGS) entry which is preliminary data.</text>
</comment>
<sequence>MQADVWEPAAASEDDRTSKLFPNAFRISGLKHVCDNLCGSILAGLPQWSDLLPQLQSLDILLSAITWRERFVALCLSDRSMEDRNKVLKWGGESLTGLRWQVVSAFCREVLPFEQLLRSSWNTNRYLTAGPDSKKAFLLEETSKVHVQRISKLMASDYAWASIAMVALLSGDSDALGSWAEGCPCHPSSDIEKIVSFRAKRQAKQNAKECVFKCCRAPELACGHGLKHVVVRLVSHRATFAPYVAKAPAAKRSELLSSWEAACTKLFGHIYAKLGYWRELPWVLCTLVLFLG</sequence>
<evidence type="ECO:0000313" key="3">
    <source>
        <dbReference type="Proteomes" id="UP001152797"/>
    </source>
</evidence>
<dbReference type="EMBL" id="CAMXCT030002124">
    <property type="protein sequence ID" value="CAL4783178.1"/>
    <property type="molecule type" value="Genomic_DNA"/>
</dbReference>
<dbReference type="Proteomes" id="UP001152797">
    <property type="component" value="Unassembled WGS sequence"/>
</dbReference>
<name>A0A9P1CQZ3_9DINO</name>
<reference evidence="1" key="1">
    <citation type="submission" date="2022-10" db="EMBL/GenBank/DDBJ databases">
        <authorList>
            <person name="Chen Y."/>
            <person name="Dougan E. K."/>
            <person name="Chan C."/>
            <person name="Rhodes N."/>
            <person name="Thang M."/>
        </authorList>
    </citation>
    <scope>NUCLEOTIDE SEQUENCE</scope>
</reference>
<dbReference type="AlphaFoldDB" id="A0A9P1CQZ3"/>
<evidence type="ECO:0000313" key="1">
    <source>
        <dbReference type="EMBL" id="CAI3995866.1"/>
    </source>
</evidence>
<reference evidence="2" key="2">
    <citation type="submission" date="2024-04" db="EMBL/GenBank/DDBJ databases">
        <authorList>
            <person name="Chen Y."/>
            <person name="Shah S."/>
            <person name="Dougan E. K."/>
            <person name="Thang M."/>
            <person name="Chan C."/>
        </authorList>
    </citation>
    <scope>NUCLEOTIDE SEQUENCE [LARGE SCALE GENOMIC DNA]</scope>
</reference>